<dbReference type="Proteomes" id="UP000005240">
    <property type="component" value="Unassembled WGS sequence"/>
</dbReference>
<keyword evidence="2" id="KW-0812">Transmembrane</keyword>
<evidence type="ECO:0000256" key="2">
    <source>
        <dbReference type="SAM" id="Phobius"/>
    </source>
</evidence>
<reference evidence="4" key="4">
    <citation type="submission" date="2025-05" db="UniProtKB">
        <authorList>
            <consortium name="EnsemblFungi"/>
        </authorList>
    </citation>
    <scope>IDENTIFICATION</scope>
    <source>
        <strain evidence="4">isolate 1-1 / race 1 (BBBD)</strain>
    </source>
</reference>
<evidence type="ECO:0000313" key="5">
    <source>
        <dbReference type="Proteomes" id="UP000005240"/>
    </source>
</evidence>
<gene>
    <name evidence="3" type="ORF">PTTG_11785</name>
</gene>
<feature type="transmembrane region" description="Helical" evidence="2">
    <location>
        <begin position="395"/>
        <end position="418"/>
    </location>
</feature>
<evidence type="ECO:0000313" key="3">
    <source>
        <dbReference type="EMBL" id="OAV97794.1"/>
    </source>
</evidence>
<sequence length="458" mass="52107">MEIGKIPNMLSLHEYPLMKTYRDRRIPSTILIASILLFTGLIIFNLITQGKSDQSRTFISLNFIDERTRLHSKNTSGTKFSCDTSKVRLGDNIFMVHQNDQDKISEEDAFEAPESQNSPGVFQWTVYEINIADQNNVTEFRYSGQTLNCTIVFVKTIYQFFHHNYIYSTCGKCTYDDERTNKQIKITLCSSYDHSNAVMPAVSRGSQINLRDRVFHVLERLYPMLSINSSDLPLPAYPPDYNLSQEDLYRKNMIRRQDVSQLHIWLGGVVFSPRGNLKYEPTLTSQTIESPQGSVFLENMSDPGSYFEAFKQTDEKDPGSGFQISVIGVGEVRPFGLHEYNHASLPPIISQMFNYSYSISGLMMNLAADDLNSKVIGAHYLCNATRKEWQPFVKVFSTTMGSTMGVFGICFSIMLVVARRIDNFVNTHQESNRHSDSSENSTLHVEEGEDIPLKKVGK</sequence>
<reference evidence="3" key="2">
    <citation type="submission" date="2016-05" db="EMBL/GenBank/DDBJ databases">
        <title>Comparative analysis highlights variable genome content of wheat rusts and divergence of the mating loci.</title>
        <authorList>
            <person name="Cuomo C.A."/>
            <person name="Bakkeren G."/>
            <person name="Szabo L."/>
            <person name="Khalil H."/>
            <person name="Joly D."/>
            <person name="Goldberg J."/>
            <person name="Young S."/>
            <person name="Zeng Q."/>
            <person name="Fellers J."/>
        </authorList>
    </citation>
    <scope>NUCLEOTIDE SEQUENCE [LARGE SCALE GENOMIC DNA]</scope>
    <source>
        <strain evidence="3">1-1 BBBD Race 1</strain>
    </source>
</reference>
<dbReference type="EMBL" id="ADAS02000011">
    <property type="protein sequence ID" value="OAV97794.1"/>
    <property type="molecule type" value="Genomic_DNA"/>
</dbReference>
<protein>
    <submittedName>
        <fullName evidence="3 4">Uncharacterized protein</fullName>
    </submittedName>
</protein>
<evidence type="ECO:0000256" key="1">
    <source>
        <dbReference type="SAM" id="MobiDB-lite"/>
    </source>
</evidence>
<dbReference type="EnsemblFungi" id="PTTG_11785-t43_1">
    <property type="protein sequence ID" value="PTTG_11785-t43_1-p1"/>
    <property type="gene ID" value="PTTG_11785"/>
</dbReference>
<name>A0A180GZ42_PUCT1</name>
<keyword evidence="5" id="KW-1185">Reference proteome</keyword>
<feature type="transmembrane region" description="Helical" evidence="2">
    <location>
        <begin position="26"/>
        <end position="47"/>
    </location>
</feature>
<proteinExistence type="predicted"/>
<evidence type="ECO:0000313" key="4">
    <source>
        <dbReference type="EnsemblFungi" id="PTTG_11785-t43_1-p1"/>
    </source>
</evidence>
<keyword evidence="2" id="KW-1133">Transmembrane helix</keyword>
<feature type="region of interest" description="Disordered" evidence="1">
    <location>
        <begin position="428"/>
        <end position="458"/>
    </location>
</feature>
<organism evidence="3">
    <name type="scientific">Puccinia triticina (isolate 1-1 / race 1 (BBBD))</name>
    <name type="common">Brown leaf rust fungus</name>
    <dbReference type="NCBI Taxonomy" id="630390"/>
    <lineage>
        <taxon>Eukaryota</taxon>
        <taxon>Fungi</taxon>
        <taxon>Dikarya</taxon>
        <taxon>Basidiomycota</taxon>
        <taxon>Pucciniomycotina</taxon>
        <taxon>Pucciniomycetes</taxon>
        <taxon>Pucciniales</taxon>
        <taxon>Pucciniaceae</taxon>
        <taxon>Puccinia</taxon>
    </lineage>
</organism>
<keyword evidence="2" id="KW-0472">Membrane</keyword>
<accession>A0A180GZ42</accession>
<dbReference type="VEuPathDB" id="FungiDB:PTTG_11785"/>
<reference evidence="3" key="1">
    <citation type="submission" date="2009-11" db="EMBL/GenBank/DDBJ databases">
        <authorList>
            <consortium name="The Broad Institute Genome Sequencing Platform"/>
            <person name="Ward D."/>
            <person name="Feldgarden M."/>
            <person name="Earl A."/>
            <person name="Young S.K."/>
            <person name="Zeng Q."/>
            <person name="Koehrsen M."/>
            <person name="Alvarado L."/>
            <person name="Berlin A."/>
            <person name="Bochicchio J."/>
            <person name="Borenstein D."/>
            <person name="Chapman S.B."/>
            <person name="Chen Z."/>
            <person name="Engels R."/>
            <person name="Freedman E."/>
            <person name="Gellesch M."/>
            <person name="Goldberg J."/>
            <person name="Griggs A."/>
            <person name="Gujja S."/>
            <person name="Heilman E."/>
            <person name="Heiman D."/>
            <person name="Hepburn T."/>
            <person name="Howarth C."/>
            <person name="Jen D."/>
            <person name="Larson L."/>
            <person name="Lewis B."/>
            <person name="Mehta T."/>
            <person name="Park D."/>
            <person name="Pearson M."/>
            <person name="Roberts A."/>
            <person name="Saif S."/>
            <person name="Shea T."/>
            <person name="Shenoy N."/>
            <person name="Sisk P."/>
            <person name="Stolte C."/>
            <person name="Sykes S."/>
            <person name="Thomson T."/>
            <person name="Walk T."/>
            <person name="White J."/>
            <person name="Yandava C."/>
            <person name="Izard J."/>
            <person name="Baranova O.V."/>
            <person name="Blanton J.M."/>
            <person name="Tanner A.C."/>
            <person name="Dewhirst F.E."/>
            <person name="Haas B."/>
            <person name="Nusbaum C."/>
            <person name="Birren B."/>
        </authorList>
    </citation>
    <scope>NUCLEOTIDE SEQUENCE [LARGE SCALE GENOMIC DNA]</scope>
    <source>
        <strain evidence="3">1-1 BBBD Race 1</strain>
    </source>
</reference>
<reference evidence="4 5" key="3">
    <citation type="journal article" date="2017" name="G3 (Bethesda)">
        <title>Comparative analysis highlights variable genome content of wheat rusts and divergence of the mating loci.</title>
        <authorList>
            <person name="Cuomo C.A."/>
            <person name="Bakkeren G."/>
            <person name="Khalil H.B."/>
            <person name="Panwar V."/>
            <person name="Joly D."/>
            <person name="Linning R."/>
            <person name="Sakthikumar S."/>
            <person name="Song X."/>
            <person name="Adiconis X."/>
            <person name="Fan L."/>
            <person name="Goldberg J.M."/>
            <person name="Levin J.Z."/>
            <person name="Young S."/>
            <person name="Zeng Q."/>
            <person name="Anikster Y."/>
            <person name="Bruce M."/>
            <person name="Wang M."/>
            <person name="Yin C."/>
            <person name="McCallum B."/>
            <person name="Szabo L.J."/>
            <person name="Hulbert S."/>
            <person name="Chen X."/>
            <person name="Fellers J.P."/>
        </authorList>
    </citation>
    <scope>NUCLEOTIDE SEQUENCE</scope>
    <source>
        <strain evidence="4">isolate 1-1 / race 1 (BBBD)</strain>
        <strain evidence="5">Isolate 1-1 / race 1 (BBBD)</strain>
    </source>
</reference>
<dbReference type="AlphaFoldDB" id="A0A180GZ42"/>
<dbReference type="OrthoDB" id="3227170at2759"/>